<feature type="non-terminal residue" evidence="4">
    <location>
        <position position="1"/>
    </location>
</feature>
<feature type="domain" description="Transposase IS110-like N-terminal" evidence="2">
    <location>
        <begin position="13"/>
        <end position="158"/>
    </location>
</feature>
<organism evidence="4 5">
    <name type="scientific">Pedobacter miscanthi</name>
    <dbReference type="NCBI Taxonomy" id="2259170"/>
    <lineage>
        <taxon>Bacteria</taxon>
        <taxon>Pseudomonadati</taxon>
        <taxon>Bacteroidota</taxon>
        <taxon>Sphingobacteriia</taxon>
        <taxon>Sphingobacteriales</taxon>
        <taxon>Sphingobacteriaceae</taxon>
        <taxon>Pedobacter</taxon>
    </lineage>
</organism>
<dbReference type="PANTHER" id="PTHR33055">
    <property type="entry name" value="TRANSPOSASE FOR INSERTION SEQUENCE ELEMENT IS1111A"/>
    <property type="match status" value="1"/>
</dbReference>
<proteinExistence type="predicted"/>
<gene>
    <name evidence="4" type="ORF">DRW42_28395</name>
</gene>
<dbReference type="InterPro" id="IPR002525">
    <property type="entry name" value="Transp_IS110-like_N"/>
</dbReference>
<keyword evidence="5" id="KW-1185">Reference proteome</keyword>
<evidence type="ECO:0000256" key="1">
    <source>
        <dbReference type="SAM" id="Coils"/>
    </source>
</evidence>
<sequence length="344" mass="38709">KNNRVIVTTKFFIGIDVSKPHFDVALMAVVNHVKQEIETARFDNTASGIKLFEKWLKSRKFTFNGDSLVVMENTGIYHRLLWTFCSNRNLPIHIGNAAHIKWSFGIARGKNDKIDSIRLCNYAFKEADELRATAALDPELMLLKDLVSARTKLLKQKSGISVSVKELGNVNGKEHQKLIEKALKNAIDGIVKSIKNLEDQIKKIINENQDFKQNYKLLMSIPGIGHVTAVYLIGCTGNFVGQPSGKELACYAGVAPFEQTSGISIKGKPKVHRMANKELKRLLHMCALSLIQHNQEFKTYYNRKKAEGKHSMSIINAVRNKIALRIAAVIKNQECYKNNYNIAA</sequence>
<name>A0A366KKJ8_9SPHI</name>
<protein>
    <submittedName>
        <fullName evidence="4">IS110 family transposase</fullName>
    </submittedName>
</protein>
<dbReference type="Proteomes" id="UP000252081">
    <property type="component" value="Unassembled WGS sequence"/>
</dbReference>
<keyword evidence="1" id="KW-0175">Coiled coil</keyword>
<accession>A0A366KKJ8</accession>
<evidence type="ECO:0000259" key="3">
    <source>
        <dbReference type="Pfam" id="PF02371"/>
    </source>
</evidence>
<dbReference type="InterPro" id="IPR047650">
    <property type="entry name" value="Transpos_IS110"/>
</dbReference>
<dbReference type="GO" id="GO:0004803">
    <property type="term" value="F:transposase activity"/>
    <property type="evidence" value="ECO:0007669"/>
    <property type="project" value="InterPro"/>
</dbReference>
<dbReference type="GO" id="GO:0003677">
    <property type="term" value="F:DNA binding"/>
    <property type="evidence" value="ECO:0007669"/>
    <property type="project" value="InterPro"/>
</dbReference>
<dbReference type="GO" id="GO:0006313">
    <property type="term" value="P:DNA transposition"/>
    <property type="evidence" value="ECO:0007669"/>
    <property type="project" value="InterPro"/>
</dbReference>
<feature type="domain" description="Transposase IS116/IS110/IS902 C-terminal" evidence="3">
    <location>
        <begin position="216"/>
        <end position="301"/>
    </location>
</feature>
<dbReference type="RefSeq" id="WP_113952225.1">
    <property type="nucleotide sequence ID" value="NZ_QNQU01000075.1"/>
</dbReference>
<comment type="caution">
    <text evidence="4">The sequence shown here is derived from an EMBL/GenBank/DDBJ whole genome shotgun (WGS) entry which is preliminary data.</text>
</comment>
<evidence type="ECO:0000259" key="2">
    <source>
        <dbReference type="Pfam" id="PF01548"/>
    </source>
</evidence>
<dbReference type="EMBL" id="QNQU01000075">
    <property type="protein sequence ID" value="RBQ01614.1"/>
    <property type="molecule type" value="Genomic_DNA"/>
</dbReference>
<dbReference type="OrthoDB" id="964423at2"/>
<reference evidence="4 5" key="1">
    <citation type="submission" date="2018-07" db="EMBL/GenBank/DDBJ databases">
        <title>A draft genome of a endophytic bacteria, a new species of Pedobacter.</title>
        <authorList>
            <person name="Zhang Z.D."/>
            <person name="Chen Z.J."/>
        </authorList>
    </citation>
    <scope>NUCLEOTIDE SEQUENCE [LARGE SCALE GENOMIC DNA]</scope>
    <source>
        <strain evidence="4 5">RS10</strain>
    </source>
</reference>
<evidence type="ECO:0000313" key="5">
    <source>
        <dbReference type="Proteomes" id="UP000252081"/>
    </source>
</evidence>
<dbReference type="Pfam" id="PF02371">
    <property type="entry name" value="Transposase_20"/>
    <property type="match status" value="1"/>
</dbReference>
<feature type="coiled-coil region" evidence="1">
    <location>
        <begin position="180"/>
        <end position="214"/>
    </location>
</feature>
<dbReference type="Pfam" id="PF01548">
    <property type="entry name" value="DEDD_Tnp_IS110"/>
    <property type="match status" value="1"/>
</dbReference>
<dbReference type="PANTHER" id="PTHR33055:SF3">
    <property type="entry name" value="PUTATIVE TRANSPOSASE FOR IS117-RELATED"/>
    <property type="match status" value="1"/>
</dbReference>
<dbReference type="AlphaFoldDB" id="A0A366KKJ8"/>
<dbReference type="InterPro" id="IPR003346">
    <property type="entry name" value="Transposase_20"/>
</dbReference>
<evidence type="ECO:0000313" key="4">
    <source>
        <dbReference type="EMBL" id="RBQ01614.1"/>
    </source>
</evidence>
<dbReference type="NCBIfam" id="NF033542">
    <property type="entry name" value="transpos_IS110"/>
    <property type="match status" value="1"/>
</dbReference>